<dbReference type="GO" id="GO:0006829">
    <property type="term" value="P:zinc ion transport"/>
    <property type="evidence" value="ECO:0007669"/>
    <property type="project" value="InterPro"/>
</dbReference>
<feature type="transmembrane region" description="Helical" evidence="8">
    <location>
        <begin position="151"/>
        <end position="168"/>
    </location>
</feature>
<proteinExistence type="predicted"/>
<dbReference type="InterPro" id="IPR045891">
    <property type="entry name" value="ZIP9"/>
</dbReference>
<keyword evidence="4 8" id="KW-1133">Transmembrane helix</keyword>
<accession>A0AAN6K408</accession>
<sequence>MGTASFLAGLLPLSLSLSSRQLRLITALGTGVLVGTSLIVIIPEGVETLYAAGGSGHDHSERSLARDQRRDFTVRESHWGQNIGRRDYLPVSIEAGVLAHIDVGSDTSPQPARTARQDSVQESNPQNEGSNDSPASHDNEDDDSEAHRDPHAWVGLSLIAGFALMYLIDTLPRHASSPSQPRRFSISLNSFSFNRTSTDTNSAAPETPTRATFGSGHHNESKPSASTTTTLGLLFHALADGIALGASSGTANGTNRLTFIIFLALMLHKAPAAFGLTSVLLKQGLSKRMARTHLTLFALAAPVGALGMWILAHLFAGRLTSSQDGAAFATGVLLLFSGGTFLYVAVHTMMESGGAAGGHVHGEGQGNGYLGVSSGMEDEDGVYGQSAMPLKNEGPGLMDTAVTVGGMLLPLLLTGFGHGH</sequence>
<evidence type="ECO:0000256" key="4">
    <source>
        <dbReference type="ARBA" id="ARBA00022989"/>
    </source>
</evidence>
<protein>
    <recommendedName>
        <fullName evidence="11">Zinc/iron permease</fullName>
    </recommendedName>
</protein>
<dbReference type="PANTHER" id="PTHR16133:SF0">
    <property type="entry name" value="ZINC_IRON REGULATED TRANSPORTER-RELATED PROTEIN 102B, ISOFORM E"/>
    <property type="match status" value="1"/>
</dbReference>
<comment type="caution">
    <text evidence="9">The sequence shown here is derived from an EMBL/GenBank/DDBJ whole genome shotgun (WGS) entry which is preliminary data.</text>
</comment>
<keyword evidence="6 8" id="KW-0472">Membrane</keyword>
<dbReference type="GO" id="GO:0046873">
    <property type="term" value="F:metal ion transmembrane transporter activity"/>
    <property type="evidence" value="ECO:0007669"/>
    <property type="project" value="InterPro"/>
</dbReference>
<dbReference type="Proteomes" id="UP001175353">
    <property type="component" value="Unassembled WGS sequence"/>
</dbReference>
<dbReference type="AlphaFoldDB" id="A0AAN6K408"/>
<name>A0AAN6K408_9PEZI</name>
<evidence type="ECO:0000256" key="7">
    <source>
        <dbReference type="SAM" id="MobiDB-lite"/>
    </source>
</evidence>
<comment type="subcellular location">
    <subcellularLocation>
        <location evidence="1">Endomembrane system</location>
        <topology evidence="1">Multi-pass membrane protein</topology>
    </subcellularLocation>
    <subcellularLocation>
        <location evidence="2">Golgi apparatus membrane</location>
    </subcellularLocation>
</comment>
<evidence type="ECO:0000256" key="3">
    <source>
        <dbReference type="ARBA" id="ARBA00022692"/>
    </source>
</evidence>
<reference evidence="9" key="1">
    <citation type="submission" date="2023-06" db="EMBL/GenBank/DDBJ databases">
        <title>Black Yeasts Isolated from many extreme environments.</title>
        <authorList>
            <person name="Coleine C."/>
            <person name="Stajich J.E."/>
            <person name="Selbmann L."/>
        </authorList>
    </citation>
    <scope>NUCLEOTIDE SEQUENCE</scope>
    <source>
        <strain evidence="9">CCFEE 5200</strain>
    </source>
</reference>
<dbReference type="GO" id="GO:0000139">
    <property type="term" value="C:Golgi membrane"/>
    <property type="evidence" value="ECO:0007669"/>
    <property type="project" value="UniProtKB-SubCell"/>
</dbReference>
<feature type="transmembrane region" description="Helical" evidence="8">
    <location>
        <begin position="293"/>
        <end position="315"/>
    </location>
</feature>
<dbReference type="EMBL" id="JAUJLE010000482">
    <property type="protein sequence ID" value="KAK0955074.1"/>
    <property type="molecule type" value="Genomic_DNA"/>
</dbReference>
<evidence type="ECO:0000313" key="10">
    <source>
        <dbReference type="Proteomes" id="UP001175353"/>
    </source>
</evidence>
<feature type="transmembrane region" description="Helical" evidence="8">
    <location>
        <begin position="257"/>
        <end position="281"/>
    </location>
</feature>
<evidence type="ECO:0000256" key="6">
    <source>
        <dbReference type="ARBA" id="ARBA00023136"/>
    </source>
</evidence>
<evidence type="ECO:0008006" key="11">
    <source>
        <dbReference type="Google" id="ProtNLM"/>
    </source>
</evidence>
<feature type="region of interest" description="Disordered" evidence="7">
    <location>
        <begin position="196"/>
        <end position="226"/>
    </location>
</feature>
<dbReference type="InterPro" id="IPR003689">
    <property type="entry name" value="ZIP"/>
</dbReference>
<gene>
    <name evidence="9" type="ORF">LTR91_023024</name>
</gene>
<keyword evidence="10" id="KW-1185">Reference proteome</keyword>
<evidence type="ECO:0000256" key="2">
    <source>
        <dbReference type="ARBA" id="ARBA00004394"/>
    </source>
</evidence>
<dbReference type="Pfam" id="PF02535">
    <property type="entry name" value="Zip"/>
    <property type="match status" value="1"/>
</dbReference>
<dbReference type="PANTHER" id="PTHR16133">
    <property type="entry name" value="SOLUTE CARRIER FAMILY 39 ZINC TRANSPORTER , MEMBER 9-RELATED"/>
    <property type="match status" value="1"/>
</dbReference>
<evidence type="ECO:0000256" key="8">
    <source>
        <dbReference type="SAM" id="Phobius"/>
    </source>
</evidence>
<evidence type="ECO:0000256" key="1">
    <source>
        <dbReference type="ARBA" id="ARBA00004127"/>
    </source>
</evidence>
<keyword evidence="5" id="KW-0333">Golgi apparatus</keyword>
<feature type="compositionally biased region" description="Polar residues" evidence="7">
    <location>
        <begin position="105"/>
        <end position="136"/>
    </location>
</feature>
<evidence type="ECO:0000313" key="9">
    <source>
        <dbReference type="EMBL" id="KAK0955074.1"/>
    </source>
</evidence>
<keyword evidence="3 8" id="KW-0812">Transmembrane</keyword>
<feature type="compositionally biased region" description="Polar residues" evidence="7">
    <location>
        <begin position="196"/>
        <end position="212"/>
    </location>
</feature>
<feature type="region of interest" description="Disordered" evidence="7">
    <location>
        <begin position="103"/>
        <end position="148"/>
    </location>
</feature>
<organism evidence="9 10">
    <name type="scientific">Friedmanniomyces endolithicus</name>
    <dbReference type="NCBI Taxonomy" id="329885"/>
    <lineage>
        <taxon>Eukaryota</taxon>
        <taxon>Fungi</taxon>
        <taxon>Dikarya</taxon>
        <taxon>Ascomycota</taxon>
        <taxon>Pezizomycotina</taxon>
        <taxon>Dothideomycetes</taxon>
        <taxon>Dothideomycetidae</taxon>
        <taxon>Mycosphaerellales</taxon>
        <taxon>Teratosphaeriaceae</taxon>
        <taxon>Friedmanniomyces</taxon>
    </lineage>
</organism>
<feature type="transmembrane region" description="Helical" evidence="8">
    <location>
        <begin position="327"/>
        <end position="346"/>
    </location>
</feature>
<evidence type="ECO:0000256" key="5">
    <source>
        <dbReference type="ARBA" id="ARBA00023034"/>
    </source>
</evidence>